<evidence type="ECO:0000256" key="10">
    <source>
        <dbReference type="ARBA" id="ARBA00048048"/>
    </source>
</evidence>
<keyword evidence="8 11" id="KW-0012">Acyltransferase</keyword>
<comment type="domain">
    <text evidence="11">The DHHC domain is required for palmitoyltransferase activity.</text>
</comment>
<dbReference type="EC" id="2.3.1.225" evidence="11"/>
<comment type="similarity">
    <text evidence="9">Belongs to the DHHC palmitoyltransferase family. ERF2/ZDHHC9 subfamily.</text>
</comment>
<evidence type="ECO:0000256" key="5">
    <source>
        <dbReference type="ARBA" id="ARBA00023136"/>
    </source>
</evidence>
<feature type="transmembrane region" description="Helical" evidence="11">
    <location>
        <begin position="115"/>
        <end position="135"/>
    </location>
</feature>
<dbReference type="RefSeq" id="XP_041136851.1">
    <property type="nucleotide sequence ID" value="XM_041283499.1"/>
</dbReference>
<keyword evidence="6" id="KW-0564">Palmitate</keyword>
<keyword evidence="5 11" id="KW-0472">Membrane</keyword>
<evidence type="ECO:0000256" key="7">
    <source>
        <dbReference type="ARBA" id="ARBA00023288"/>
    </source>
</evidence>
<organism evidence="13 14">
    <name type="scientific">Dekkera bruxellensis</name>
    <name type="common">Brettanomyces custersii</name>
    <dbReference type="NCBI Taxonomy" id="5007"/>
    <lineage>
        <taxon>Eukaryota</taxon>
        <taxon>Fungi</taxon>
        <taxon>Dikarya</taxon>
        <taxon>Ascomycota</taxon>
        <taxon>Saccharomycotina</taxon>
        <taxon>Pichiomycetes</taxon>
        <taxon>Pichiales</taxon>
        <taxon>Pichiaceae</taxon>
        <taxon>Brettanomyces</taxon>
    </lineage>
</organism>
<accession>A0A871R999</accession>
<comment type="subcellular location">
    <subcellularLocation>
        <location evidence="1">Endoplasmic reticulum membrane</location>
        <topology evidence="1">Multi-pass membrane protein</topology>
    </subcellularLocation>
</comment>
<dbReference type="GeneID" id="64576937"/>
<feature type="transmembrane region" description="Helical" evidence="11">
    <location>
        <begin position="306"/>
        <end position="334"/>
    </location>
</feature>
<protein>
    <recommendedName>
        <fullName evidence="11">Palmitoyltransferase</fullName>
        <ecNumber evidence="11">2.3.1.225</ecNumber>
    </recommendedName>
</protein>
<feature type="domain" description="Palmitoyltransferase DHHC" evidence="12">
    <location>
        <begin position="226"/>
        <end position="341"/>
    </location>
</feature>
<keyword evidence="3 11" id="KW-0812">Transmembrane</keyword>
<dbReference type="PROSITE" id="PS50216">
    <property type="entry name" value="DHHC"/>
    <property type="match status" value="1"/>
</dbReference>
<dbReference type="GO" id="GO:0005794">
    <property type="term" value="C:Golgi apparatus"/>
    <property type="evidence" value="ECO:0007669"/>
    <property type="project" value="TreeGrafter"/>
</dbReference>
<gene>
    <name evidence="13" type="ORF">BRETT_005014</name>
</gene>
<dbReference type="KEGG" id="bbrx:BRETT_005014"/>
<dbReference type="InterPro" id="IPR001594">
    <property type="entry name" value="Palmitoyltrfase_DHHC"/>
</dbReference>
<dbReference type="EMBL" id="CP063135">
    <property type="protein sequence ID" value="QOU20358.1"/>
    <property type="molecule type" value="Genomic_DNA"/>
</dbReference>
<dbReference type="InterPro" id="IPR039859">
    <property type="entry name" value="PFA4/ZDH16/20/ERF2-like"/>
</dbReference>
<dbReference type="OrthoDB" id="9909019at2759"/>
<proteinExistence type="inferred from homology"/>
<reference evidence="13" key="1">
    <citation type="submission" date="2020-10" db="EMBL/GenBank/DDBJ databases">
        <authorList>
            <person name="Palmer J.M."/>
        </authorList>
    </citation>
    <scope>NUCLEOTIDE SEQUENCE</scope>
    <source>
        <strain evidence="13">UCD 2041</strain>
    </source>
</reference>
<feature type="transmembrane region" description="Helical" evidence="11">
    <location>
        <begin position="147"/>
        <end position="168"/>
    </location>
</feature>
<evidence type="ECO:0000313" key="13">
    <source>
        <dbReference type="EMBL" id="QOU20358.1"/>
    </source>
</evidence>
<evidence type="ECO:0000256" key="1">
    <source>
        <dbReference type="ARBA" id="ARBA00004477"/>
    </source>
</evidence>
<evidence type="ECO:0000256" key="11">
    <source>
        <dbReference type="RuleBase" id="RU079119"/>
    </source>
</evidence>
<dbReference type="GO" id="GO:0006612">
    <property type="term" value="P:protein targeting to membrane"/>
    <property type="evidence" value="ECO:0007669"/>
    <property type="project" value="TreeGrafter"/>
</dbReference>
<evidence type="ECO:0000259" key="12">
    <source>
        <dbReference type="Pfam" id="PF01529"/>
    </source>
</evidence>
<evidence type="ECO:0000256" key="2">
    <source>
        <dbReference type="ARBA" id="ARBA00022679"/>
    </source>
</evidence>
<dbReference type="Proteomes" id="UP000663131">
    <property type="component" value="Chromosome 7"/>
</dbReference>
<keyword evidence="4 11" id="KW-1133">Transmembrane helix</keyword>
<dbReference type="AlphaFoldDB" id="A0A871R999"/>
<dbReference type="Pfam" id="PF01529">
    <property type="entry name" value="DHHC"/>
    <property type="match status" value="1"/>
</dbReference>
<evidence type="ECO:0000256" key="4">
    <source>
        <dbReference type="ARBA" id="ARBA00022989"/>
    </source>
</evidence>
<dbReference type="PANTHER" id="PTHR22883:SF43">
    <property type="entry name" value="PALMITOYLTRANSFERASE APP"/>
    <property type="match status" value="1"/>
</dbReference>
<keyword evidence="2 11" id="KW-0808">Transferase</keyword>
<comment type="catalytic activity">
    <reaction evidence="10 11">
        <text>L-cysteinyl-[protein] + hexadecanoyl-CoA = S-hexadecanoyl-L-cysteinyl-[protein] + CoA</text>
        <dbReference type="Rhea" id="RHEA:36683"/>
        <dbReference type="Rhea" id="RHEA-COMP:10131"/>
        <dbReference type="Rhea" id="RHEA-COMP:11032"/>
        <dbReference type="ChEBI" id="CHEBI:29950"/>
        <dbReference type="ChEBI" id="CHEBI:57287"/>
        <dbReference type="ChEBI" id="CHEBI:57379"/>
        <dbReference type="ChEBI" id="CHEBI:74151"/>
        <dbReference type="EC" id="2.3.1.225"/>
    </reaction>
</comment>
<name>A0A871R999_DEKBR</name>
<dbReference type="GO" id="GO:0005789">
    <property type="term" value="C:endoplasmic reticulum membrane"/>
    <property type="evidence" value="ECO:0007669"/>
    <property type="project" value="UniProtKB-SubCell"/>
</dbReference>
<evidence type="ECO:0000256" key="6">
    <source>
        <dbReference type="ARBA" id="ARBA00023139"/>
    </source>
</evidence>
<evidence type="ECO:0000256" key="9">
    <source>
        <dbReference type="ARBA" id="ARBA00023463"/>
    </source>
</evidence>
<feature type="transmembrane region" description="Helical" evidence="11">
    <location>
        <begin position="270"/>
        <end position="294"/>
    </location>
</feature>
<evidence type="ECO:0000256" key="8">
    <source>
        <dbReference type="ARBA" id="ARBA00023315"/>
    </source>
</evidence>
<dbReference type="PANTHER" id="PTHR22883">
    <property type="entry name" value="ZINC FINGER DHHC DOMAIN CONTAINING PROTEIN"/>
    <property type="match status" value="1"/>
</dbReference>
<evidence type="ECO:0000256" key="3">
    <source>
        <dbReference type="ARBA" id="ARBA00022692"/>
    </source>
</evidence>
<evidence type="ECO:0000313" key="14">
    <source>
        <dbReference type="Proteomes" id="UP000663131"/>
    </source>
</evidence>
<sequence>MSSIDNSAASTRTACFTSCENTGKCASSKSENPSDDATVSSSFGYWRVLLKKCSEWLVFIPSKSSFLPNSASSASSDKSHNYEFMKQSNYIFLCGGHLRTTRIVRPNFTSYGPKFSMLPFTILAVTFPIVLYLVFEAAWLWNHVSPAVVVVFCYCWCVLMNCLLRAALMDPGVLPKNVHLVDNVAKNGLPEEYHSWIQMPGPRMVHDAKKPDAKKTPDPVSTPVYAKYCNSCFIWRPARASHCSRCNVCIANLDHHCPWLSNCVGQRNHCYFIGFLVFACIECSFLAASSFYIVAVKSANRARMSLFLGIFACLGLLYPLLLLISHLLLGFFGITTREYLNTERHSGNSHFKDLCLSPFNLGSPTTNFYHQWFRPRGASNFRVLSRRRLDDGRLDQVVIGGLDV</sequence>
<reference evidence="13" key="2">
    <citation type="journal article" name="BMC Genomics">
        <title>New genome assemblies reveal patterns of domestication and adaptation across Brettanomyces (Dekkera) species.</title>
        <authorList>
            <person name="Roach M.J."/>
            <person name="Borneman A.R."/>
        </authorList>
    </citation>
    <scope>NUCLEOTIDE SEQUENCE</scope>
    <source>
        <strain evidence="13">UCD 2041</strain>
    </source>
</reference>
<keyword evidence="7" id="KW-0449">Lipoprotein</keyword>
<dbReference type="GO" id="GO:0019706">
    <property type="term" value="F:protein-cysteine S-palmitoyltransferase activity"/>
    <property type="evidence" value="ECO:0007669"/>
    <property type="project" value="UniProtKB-EC"/>
</dbReference>